<keyword evidence="1" id="KW-0175">Coiled coil</keyword>
<dbReference type="OrthoDB" id="1431000at2759"/>
<evidence type="ECO:0000313" key="3">
    <source>
        <dbReference type="EMBL" id="GAU38862.1"/>
    </source>
</evidence>
<organism evidence="3 4">
    <name type="scientific">Trifolium subterraneum</name>
    <name type="common">Subterranean clover</name>
    <dbReference type="NCBI Taxonomy" id="3900"/>
    <lineage>
        <taxon>Eukaryota</taxon>
        <taxon>Viridiplantae</taxon>
        <taxon>Streptophyta</taxon>
        <taxon>Embryophyta</taxon>
        <taxon>Tracheophyta</taxon>
        <taxon>Spermatophyta</taxon>
        <taxon>Magnoliopsida</taxon>
        <taxon>eudicotyledons</taxon>
        <taxon>Gunneridae</taxon>
        <taxon>Pentapetalae</taxon>
        <taxon>rosids</taxon>
        <taxon>fabids</taxon>
        <taxon>Fabales</taxon>
        <taxon>Fabaceae</taxon>
        <taxon>Papilionoideae</taxon>
        <taxon>50 kb inversion clade</taxon>
        <taxon>NPAAA clade</taxon>
        <taxon>Hologalegina</taxon>
        <taxon>IRL clade</taxon>
        <taxon>Trifolieae</taxon>
        <taxon>Trifolium</taxon>
    </lineage>
</organism>
<protein>
    <recommendedName>
        <fullName evidence="5">CC-NBS-LRR resistance protein</fullName>
    </recommendedName>
</protein>
<dbReference type="Proteomes" id="UP000242715">
    <property type="component" value="Unassembled WGS sequence"/>
</dbReference>
<feature type="coiled-coil region" evidence="1">
    <location>
        <begin position="241"/>
        <end position="275"/>
    </location>
</feature>
<dbReference type="AlphaFoldDB" id="A0A2Z6NQS4"/>
<name>A0A2Z6NQS4_TRISU</name>
<keyword evidence="4" id="KW-1185">Reference proteome</keyword>
<proteinExistence type="predicted"/>
<dbReference type="EMBL" id="DF973734">
    <property type="protein sequence ID" value="GAU38862.1"/>
    <property type="molecule type" value="Genomic_DNA"/>
</dbReference>
<accession>A0A2Z6NQS4</accession>
<evidence type="ECO:0000256" key="1">
    <source>
        <dbReference type="SAM" id="Coils"/>
    </source>
</evidence>
<feature type="region of interest" description="Disordered" evidence="2">
    <location>
        <begin position="1"/>
        <end position="49"/>
    </location>
</feature>
<sequence>MKVSSITEEQFLKDDPSPSNSLPLPLEENPSQKAKDLSPPSLVTREDGDDQNIILPSLSIAVRTNNNDQVSLNDGVVVIEEQFLKDDEFRVLESKLSHSNNLPLHLVCQTPPVPSEGYPAQIMENSSSPSIVMWELEQLVSEKYLDCEILSLLTKFLVKHPSVLLKDISLGNIYKGYAYICLAELLQFLQTHSVLDVLGSSRSKFVNLLQAARNFAFDKDWLDSVERRALCSDIQVSHDALQKLMETKQQVSKEVEALRLKIEIFNQHVKDLKHQLTSSEAVLESIVQQEADILETKAALSVPLGY</sequence>
<evidence type="ECO:0008006" key="5">
    <source>
        <dbReference type="Google" id="ProtNLM"/>
    </source>
</evidence>
<feature type="compositionally biased region" description="Low complexity" evidence="2">
    <location>
        <begin position="17"/>
        <end position="31"/>
    </location>
</feature>
<reference evidence="4" key="1">
    <citation type="journal article" date="2017" name="Front. Plant Sci.">
        <title>Climate Clever Clovers: New Paradigm to Reduce the Environmental Footprint of Ruminants by Breeding Low Methanogenic Forages Utilizing Haplotype Variation.</title>
        <authorList>
            <person name="Kaur P."/>
            <person name="Appels R."/>
            <person name="Bayer P.E."/>
            <person name="Keeble-Gagnere G."/>
            <person name="Wang J."/>
            <person name="Hirakawa H."/>
            <person name="Shirasawa K."/>
            <person name="Vercoe P."/>
            <person name="Stefanova K."/>
            <person name="Durmic Z."/>
            <person name="Nichols P."/>
            <person name="Revell C."/>
            <person name="Isobe S.N."/>
            <person name="Edwards D."/>
            <person name="Erskine W."/>
        </authorList>
    </citation>
    <scope>NUCLEOTIDE SEQUENCE [LARGE SCALE GENOMIC DNA]</scope>
    <source>
        <strain evidence="4">cv. Daliak</strain>
    </source>
</reference>
<evidence type="ECO:0000256" key="2">
    <source>
        <dbReference type="SAM" id="MobiDB-lite"/>
    </source>
</evidence>
<gene>
    <name evidence="3" type="ORF">TSUD_154250</name>
</gene>
<evidence type="ECO:0000313" key="4">
    <source>
        <dbReference type="Proteomes" id="UP000242715"/>
    </source>
</evidence>